<feature type="domain" description="Cation/H+ exchanger transmembrane" evidence="11">
    <location>
        <begin position="14"/>
        <end position="412"/>
    </location>
</feature>
<feature type="transmembrane region" description="Helical" evidence="10">
    <location>
        <begin position="237"/>
        <end position="256"/>
    </location>
</feature>
<evidence type="ECO:0000256" key="4">
    <source>
        <dbReference type="ARBA" id="ARBA00022692"/>
    </source>
</evidence>
<proteinExistence type="predicted"/>
<keyword evidence="2" id="KW-0813">Transport</keyword>
<dbReference type="OrthoDB" id="9809206at2"/>
<comment type="subcellular location">
    <subcellularLocation>
        <location evidence="1">Cell membrane</location>
        <topology evidence="1">Multi-pass membrane protein</topology>
    </subcellularLocation>
</comment>
<organism evidence="13 14">
    <name type="scientific">Convivina intestini</name>
    <dbReference type="NCBI Taxonomy" id="1505726"/>
    <lineage>
        <taxon>Bacteria</taxon>
        <taxon>Bacillati</taxon>
        <taxon>Bacillota</taxon>
        <taxon>Bacilli</taxon>
        <taxon>Lactobacillales</taxon>
        <taxon>Lactobacillaceae</taxon>
        <taxon>Convivina</taxon>
    </lineage>
</organism>
<protein>
    <submittedName>
        <fullName evidence="13">Sodium/proton antiporter (CPA1 family)</fullName>
    </submittedName>
</protein>
<dbReference type="Gene3D" id="6.10.140.1330">
    <property type="match status" value="1"/>
</dbReference>
<dbReference type="PANTHER" id="PTHR10110">
    <property type="entry name" value="SODIUM/HYDROGEN EXCHANGER"/>
    <property type="match status" value="1"/>
</dbReference>
<comment type="caution">
    <text evidence="13">The sequence shown here is derived from an EMBL/GenBank/DDBJ whole genome shotgun (WGS) entry which is preliminary data.</text>
</comment>
<evidence type="ECO:0000256" key="1">
    <source>
        <dbReference type="ARBA" id="ARBA00004651"/>
    </source>
</evidence>
<evidence type="ECO:0000259" key="12">
    <source>
        <dbReference type="Pfam" id="PF05916"/>
    </source>
</evidence>
<keyword evidence="9" id="KW-0739">Sodium transport</keyword>
<accession>A0A2U1DC48</accession>
<evidence type="ECO:0000256" key="6">
    <source>
        <dbReference type="ARBA" id="ARBA00023053"/>
    </source>
</evidence>
<evidence type="ECO:0000259" key="11">
    <source>
        <dbReference type="Pfam" id="PF00999"/>
    </source>
</evidence>
<evidence type="ECO:0000256" key="7">
    <source>
        <dbReference type="ARBA" id="ARBA00023065"/>
    </source>
</evidence>
<feature type="transmembrane region" description="Helical" evidence="10">
    <location>
        <begin position="182"/>
        <end position="203"/>
    </location>
</feature>
<dbReference type="InterPro" id="IPR018422">
    <property type="entry name" value="Cation/H_exchanger_CPA1"/>
</dbReference>
<feature type="transmembrane region" description="Helical" evidence="10">
    <location>
        <begin position="83"/>
        <end position="106"/>
    </location>
</feature>
<dbReference type="GO" id="GO:0015385">
    <property type="term" value="F:sodium:proton antiporter activity"/>
    <property type="evidence" value="ECO:0007669"/>
    <property type="project" value="InterPro"/>
</dbReference>
<keyword evidence="4 10" id="KW-0812">Transmembrane</keyword>
<sequence length="701" mass="78680">MGIIELIIVLVIGVTVSNIISHFIPFIPISLFQILIGLALALVAGVDIKVDSHWFMLLFVAPLLFNDAWRFPKRELWELRGPILGNAILLVLITTLVGGFLIHIVVPQLPIPVALALAAVISPTDPVAVQAIAKRVKLPENVMHVVTGESLVNDATGLVSFNTAVKATVVGSFMIGDALINFAWMTIAGVIVGGLVGALIVWVRDSIARFGLNDIVFYTVITLLIPFIVYWDAEVPIHSSGLIAVVTAGIVAKLLNDRHQGLQSSEASIMSVHIWEVWVYLLNGLIFVLLGIILPSATHNIFESNQIHNFTAIYYGFMVWLIIFSLRSLWAYGIQWGHYWRHHSAIPSFRTAIISGLTGVRGAVTMAAVLTIPTVTASGQVFPGRDLVIFLAAMVVILSLLVASIMLPIVTKQKTRHDFTQPEMDVEIDSDDDSTDKKSEQLDEVQARIWIVRIGIQQLRDLQNDENRRIIFELVTRRQKTIRQLRQEIGDDSNQYDLISEQEQELLDSAVQAERDALQQLLVSEQISPMTYSIQARHLDQVADSLESHHRYRAQRGLKPLLHKARVAIHVWLSGQSSDKVREESDLVVREMSKAAIKCLSNLASEQVGDTVSQRIYRQSAYNLIVVYRYQIEQAKHSDSISQRDLDDRWRLELELKALNAERDMTQQLYEQGRINRQTSINLRQFINYAETKALVGRNEE</sequence>
<evidence type="ECO:0000256" key="5">
    <source>
        <dbReference type="ARBA" id="ARBA00022989"/>
    </source>
</evidence>
<dbReference type="AlphaFoldDB" id="A0A2U1DC48"/>
<reference evidence="13 14" key="1">
    <citation type="submission" date="2018-04" db="EMBL/GenBank/DDBJ databases">
        <title>Genomic Encyclopedia of Type Strains, Phase IV (KMG-IV): sequencing the most valuable type-strain genomes for metagenomic binning, comparative biology and taxonomic classification.</title>
        <authorList>
            <person name="Goeker M."/>
        </authorList>
    </citation>
    <scope>NUCLEOTIDE SEQUENCE [LARGE SCALE GENOMIC DNA]</scope>
    <source>
        <strain evidence="13 14">DSM 28795</strain>
    </source>
</reference>
<dbReference type="GO" id="GO:0051453">
    <property type="term" value="P:regulation of intracellular pH"/>
    <property type="evidence" value="ECO:0007669"/>
    <property type="project" value="TreeGrafter"/>
</dbReference>
<feature type="transmembrane region" description="Helical" evidence="10">
    <location>
        <begin position="387"/>
        <end position="410"/>
    </location>
</feature>
<dbReference type="InterPro" id="IPR021151">
    <property type="entry name" value="GINS_A"/>
</dbReference>
<dbReference type="Proteomes" id="UP000245433">
    <property type="component" value="Unassembled WGS sequence"/>
</dbReference>
<dbReference type="Pfam" id="PF00999">
    <property type="entry name" value="Na_H_Exchanger"/>
    <property type="match status" value="1"/>
</dbReference>
<name>A0A2U1DC48_9LACO</name>
<feature type="transmembrane region" description="Helical" evidence="10">
    <location>
        <begin position="215"/>
        <end position="231"/>
    </location>
</feature>
<keyword evidence="3" id="KW-1003">Cell membrane</keyword>
<evidence type="ECO:0000256" key="8">
    <source>
        <dbReference type="ARBA" id="ARBA00023136"/>
    </source>
</evidence>
<keyword evidence="7" id="KW-0406">Ion transport</keyword>
<feature type="transmembrane region" description="Helical" evidence="10">
    <location>
        <begin position="353"/>
        <end position="375"/>
    </location>
</feature>
<gene>
    <name evidence="13" type="ORF">C7384_10293</name>
</gene>
<feature type="transmembrane region" description="Helical" evidence="10">
    <location>
        <begin position="6"/>
        <end position="24"/>
    </location>
</feature>
<dbReference type="GO" id="GO:0005886">
    <property type="term" value="C:plasma membrane"/>
    <property type="evidence" value="ECO:0007669"/>
    <property type="project" value="UniProtKB-SubCell"/>
</dbReference>
<dbReference type="InterPro" id="IPR006153">
    <property type="entry name" value="Cation/H_exchanger_TM"/>
</dbReference>
<dbReference type="Pfam" id="PF05916">
    <property type="entry name" value="Sld5"/>
    <property type="match status" value="1"/>
</dbReference>
<evidence type="ECO:0000313" key="14">
    <source>
        <dbReference type="Proteomes" id="UP000245433"/>
    </source>
</evidence>
<keyword evidence="5 10" id="KW-1133">Transmembrane helix</keyword>
<dbReference type="RefSeq" id="WP_089938253.1">
    <property type="nucleotide sequence ID" value="NZ_CAKOEX010000002.1"/>
</dbReference>
<evidence type="ECO:0000256" key="9">
    <source>
        <dbReference type="ARBA" id="ARBA00023201"/>
    </source>
</evidence>
<keyword evidence="14" id="KW-1185">Reference proteome</keyword>
<evidence type="ECO:0000256" key="2">
    <source>
        <dbReference type="ARBA" id="ARBA00022448"/>
    </source>
</evidence>
<dbReference type="EMBL" id="QEKT01000002">
    <property type="protein sequence ID" value="PVY85273.1"/>
    <property type="molecule type" value="Genomic_DNA"/>
</dbReference>
<evidence type="ECO:0000256" key="3">
    <source>
        <dbReference type="ARBA" id="ARBA00022475"/>
    </source>
</evidence>
<keyword evidence="8 10" id="KW-0472">Membrane</keyword>
<dbReference type="PANTHER" id="PTHR10110:SF86">
    <property type="entry name" value="SODIUM_HYDROGEN EXCHANGER 7"/>
    <property type="match status" value="1"/>
</dbReference>
<evidence type="ECO:0000313" key="13">
    <source>
        <dbReference type="EMBL" id="PVY85273.1"/>
    </source>
</evidence>
<feature type="transmembrane region" description="Helical" evidence="10">
    <location>
        <begin position="277"/>
        <end position="297"/>
    </location>
</feature>
<feature type="transmembrane region" description="Helical" evidence="10">
    <location>
        <begin position="312"/>
        <end position="332"/>
    </location>
</feature>
<feature type="domain" description="GINS subunit" evidence="12">
    <location>
        <begin position="450"/>
        <end position="517"/>
    </location>
</feature>
<dbReference type="GO" id="GO:0098719">
    <property type="term" value="P:sodium ion import across plasma membrane"/>
    <property type="evidence" value="ECO:0007669"/>
    <property type="project" value="TreeGrafter"/>
</dbReference>
<dbReference type="GO" id="GO:0015386">
    <property type="term" value="F:potassium:proton antiporter activity"/>
    <property type="evidence" value="ECO:0007669"/>
    <property type="project" value="TreeGrafter"/>
</dbReference>
<feature type="transmembrane region" description="Helical" evidence="10">
    <location>
        <begin position="31"/>
        <end position="48"/>
    </location>
</feature>
<keyword evidence="6" id="KW-0915">Sodium</keyword>
<evidence type="ECO:0000256" key="10">
    <source>
        <dbReference type="SAM" id="Phobius"/>
    </source>
</evidence>